<dbReference type="PANTHER" id="PTHR43547">
    <property type="entry name" value="TWO-COMPONENT HISTIDINE KINASE"/>
    <property type="match status" value="1"/>
</dbReference>
<dbReference type="InterPro" id="IPR004358">
    <property type="entry name" value="Sig_transdc_His_kin-like_C"/>
</dbReference>
<keyword evidence="4" id="KW-0418">Kinase</keyword>
<dbReference type="InterPro" id="IPR005467">
    <property type="entry name" value="His_kinase_dom"/>
</dbReference>
<evidence type="ECO:0000256" key="4">
    <source>
        <dbReference type="ARBA" id="ARBA00022777"/>
    </source>
</evidence>
<dbReference type="EC" id="2.7.13.3" evidence="2"/>
<keyword evidence="7" id="KW-0067">ATP-binding</keyword>
<name>A0ABV0KDF9_9CYAN</name>
<feature type="domain" description="Histidine kinase" evidence="6">
    <location>
        <begin position="1"/>
        <end position="127"/>
    </location>
</feature>
<dbReference type="PANTHER" id="PTHR43547:SF2">
    <property type="entry name" value="HYBRID SIGNAL TRANSDUCTION HISTIDINE KINASE C"/>
    <property type="match status" value="1"/>
</dbReference>
<protein>
    <recommendedName>
        <fullName evidence="2">histidine kinase</fullName>
        <ecNumber evidence="2">2.7.13.3</ecNumber>
    </recommendedName>
</protein>
<dbReference type="PROSITE" id="PS50109">
    <property type="entry name" value="HIS_KIN"/>
    <property type="match status" value="1"/>
</dbReference>
<dbReference type="Proteomes" id="UP001476950">
    <property type="component" value="Unassembled WGS sequence"/>
</dbReference>
<evidence type="ECO:0000256" key="5">
    <source>
        <dbReference type="ARBA" id="ARBA00023012"/>
    </source>
</evidence>
<evidence type="ECO:0000313" key="8">
    <source>
        <dbReference type="Proteomes" id="UP001476950"/>
    </source>
</evidence>
<proteinExistence type="predicted"/>
<dbReference type="RefSeq" id="WP_190454271.1">
    <property type="nucleotide sequence ID" value="NZ_JAMPLM010000001.1"/>
</dbReference>
<dbReference type="Gene3D" id="3.30.565.10">
    <property type="entry name" value="Histidine kinase-like ATPase, C-terminal domain"/>
    <property type="match status" value="1"/>
</dbReference>
<keyword evidence="5" id="KW-0902">Two-component regulatory system</keyword>
<comment type="caution">
    <text evidence="7">The sequence shown here is derived from an EMBL/GenBank/DDBJ whole genome shotgun (WGS) entry which is preliminary data.</text>
</comment>
<keyword evidence="8" id="KW-1185">Reference proteome</keyword>
<keyword evidence="7" id="KW-0547">Nucleotide-binding</keyword>
<evidence type="ECO:0000313" key="7">
    <source>
        <dbReference type="EMBL" id="MEP1057263.1"/>
    </source>
</evidence>
<reference evidence="7 8" key="1">
    <citation type="submission" date="2022-04" db="EMBL/GenBank/DDBJ databases">
        <title>Positive selection, recombination, and allopatry shape intraspecific diversity of widespread and dominant cyanobacteria.</title>
        <authorList>
            <person name="Wei J."/>
            <person name="Shu W."/>
            <person name="Hu C."/>
        </authorList>
    </citation>
    <scope>NUCLEOTIDE SEQUENCE [LARGE SCALE GENOMIC DNA]</scope>
    <source>
        <strain evidence="7 8">AS-A4</strain>
    </source>
</reference>
<accession>A0ABV0KDF9</accession>
<evidence type="ECO:0000256" key="3">
    <source>
        <dbReference type="ARBA" id="ARBA00022553"/>
    </source>
</evidence>
<keyword evidence="3" id="KW-0597">Phosphoprotein</keyword>
<evidence type="ECO:0000256" key="2">
    <source>
        <dbReference type="ARBA" id="ARBA00012438"/>
    </source>
</evidence>
<dbReference type="EMBL" id="JAMPLM010000001">
    <property type="protein sequence ID" value="MEP1057263.1"/>
    <property type="molecule type" value="Genomic_DNA"/>
</dbReference>
<comment type="catalytic activity">
    <reaction evidence="1">
        <text>ATP + protein L-histidine = ADP + protein N-phospho-L-histidine.</text>
        <dbReference type="EC" id="2.7.13.3"/>
    </reaction>
</comment>
<dbReference type="Pfam" id="PF02518">
    <property type="entry name" value="HATPase_c"/>
    <property type="match status" value="1"/>
</dbReference>
<dbReference type="GO" id="GO:0005524">
    <property type="term" value="F:ATP binding"/>
    <property type="evidence" value="ECO:0007669"/>
    <property type="project" value="UniProtKB-KW"/>
</dbReference>
<dbReference type="SMART" id="SM00387">
    <property type="entry name" value="HATPase_c"/>
    <property type="match status" value="1"/>
</dbReference>
<dbReference type="PRINTS" id="PR00344">
    <property type="entry name" value="BCTRLSENSOR"/>
</dbReference>
<keyword evidence="4" id="KW-0808">Transferase</keyword>
<evidence type="ECO:0000259" key="6">
    <source>
        <dbReference type="PROSITE" id="PS50109"/>
    </source>
</evidence>
<dbReference type="InterPro" id="IPR003594">
    <property type="entry name" value="HATPase_dom"/>
</dbReference>
<dbReference type="SUPFAM" id="SSF55874">
    <property type="entry name" value="ATPase domain of HSP90 chaperone/DNA topoisomerase II/histidine kinase"/>
    <property type="match status" value="1"/>
</dbReference>
<sequence length="134" mass="14662">MSDRLTAIITDPISLRRILGELLTNACKFTPPGGTIALTILFPESTLPKGKETLQLTIMNTRVEIPAHELPRLFDRFYRLNSDRWEHGGTGLGLALVQKMTAYLGGTIVAESSGGKTSFTLTVPIHDVCIVKQP</sequence>
<evidence type="ECO:0000256" key="1">
    <source>
        <dbReference type="ARBA" id="ARBA00000085"/>
    </source>
</evidence>
<gene>
    <name evidence="7" type="ORF">NDI38_02365</name>
</gene>
<dbReference type="InterPro" id="IPR036890">
    <property type="entry name" value="HATPase_C_sf"/>
</dbReference>
<organism evidence="7 8">
    <name type="scientific">Stenomitos frigidus AS-A4</name>
    <dbReference type="NCBI Taxonomy" id="2933935"/>
    <lineage>
        <taxon>Bacteria</taxon>
        <taxon>Bacillati</taxon>
        <taxon>Cyanobacteriota</taxon>
        <taxon>Cyanophyceae</taxon>
        <taxon>Leptolyngbyales</taxon>
        <taxon>Leptolyngbyaceae</taxon>
        <taxon>Stenomitos</taxon>
    </lineage>
</organism>